<keyword evidence="3 8" id="KW-0812">Transmembrane</keyword>
<evidence type="ECO:0000256" key="3">
    <source>
        <dbReference type="ARBA" id="ARBA00022692"/>
    </source>
</evidence>
<keyword evidence="7 8" id="KW-0472">Membrane</keyword>
<evidence type="ECO:0000313" key="11">
    <source>
        <dbReference type="EMBL" id="KIS35909.1"/>
    </source>
</evidence>
<dbReference type="InterPro" id="IPR017871">
    <property type="entry name" value="ABC_transporter-like_CS"/>
</dbReference>
<keyword evidence="2" id="KW-0813">Transport</keyword>
<feature type="transmembrane region" description="Helical" evidence="8">
    <location>
        <begin position="42"/>
        <end position="66"/>
    </location>
</feature>
<dbReference type="InterPro" id="IPR003439">
    <property type="entry name" value="ABC_transporter-like_ATP-bd"/>
</dbReference>
<feature type="transmembrane region" description="Helical" evidence="8">
    <location>
        <begin position="87"/>
        <end position="108"/>
    </location>
</feature>
<keyword evidence="5" id="KW-0067">ATP-binding</keyword>
<dbReference type="InterPro" id="IPR050835">
    <property type="entry name" value="ABC_transporter_sub-D"/>
</dbReference>
<dbReference type="GO" id="GO:0016887">
    <property type="term" value="F:ATP hydrolysis activity"/>
    <property type="evidence" value="ECO:0007669"/>
    <property type="project" value="InterPro"/>
</dbReference>
<comment type="caution">
    <text evidence="11">The sequence shown here is derived from an EMBL/GenBank/DDBJ whole genome shotgun (WGS) entry which is preliminary data.</text>
</comment>
<gene>
    <name evidence="11" type="ORF">NTHI1209_01527</name>
</gene>
<dbReference type="CDD" id="cd03223">
    <property type="entry name" value="ABCD_peroxisomal_ALDP"/>
    <property type="match status" value="1"/>
</dbReference>
<evidence type="ECO:0008006" key="13">
    <source>
        <dbReference type="Google" id="ProtNLM"/>
    </source>
</evidence>
<proteinExistence type="predicted"/>
<dbReference type="Pfam" id="PF06472">
    <property type="entry name" value="ABC_membrane_2"/>
    <property type="match status" value="1"/>
</dbReference>
<feature type="domain" description="ABC transmembrane type-1" evidence="10">
    <location>
        <begin position="90"/>
        <end position="389"/>
    </location>
</feature>
<dbReference type="InterPro" id="IPR003593">
    <property type="entry name" value="AAA+_ATPase"/>
</dbReference>
<dbReference type="PROSITE" id="PS50893">
    <property type="entry name" value="ABC_TRANSPORTER_2"/>
    <property type="match status" value="1"/>
</dbReference>
<dbReference type="AlphaFoldDB" id="A0A158SYG5"/>
<keyword evidence="6 8" id="KW-1133">Transmembrane helix</keyword>
<dbReference type="InterPro" id="IPR027417">
    <property type="entry name" value="P-loop_NTPase"/>
</dbReference>
<dbReference type="GO" id="GO:0005524">
    <property type="term" value="F:ATP binding"/>
    <property type="evidence" value="ECO:0007669"/>
    <property type="project" value="UniProtKB-KW"/>
</dbReference>
<feature type="transmembrane region" description="Helical" evidence="8">
    <location>
        <begin position="128"/>
        <end position="153"/>
    </location>
</feature>
<evidence type="ECO:0000256" key="7">
    <source>
        <dbReference type="ARBA" id="ARBA00023136"/>
    </source>
</evidence>
<evidence type="ECO:0000256" key="8">
    <source>
        <dbReference type="SAM" id="Phobius"/>
    </source>
</evidence>
<organism evidence="11 12">
    <name type="scientific">Haemophilus influenzae</name>
    <dbReference type="NCBI Taxonomy" id="727"/>
    <lineage>
        <taxon>Bacteria</taxon>
        <taxon>Pseudomonadati</taxon>
        <taxon>Pseudomonadota</taxon>
        <taxon>Gammaproteobacteria</taxon>
        <taxon>Pasteurellales</taxon>
        <taxon>Pasteurellaceae</taxon>
        <taxon>Haemophilus</taxon>
    </lineage>
</organism>
<dbReference type="Proteomes" id="UP000050700">
    <property type="component" value="Unassembled WGS sequence"/>
</dbReference>
<dbReference type="SUPFAM" id="SSF90123">
    <property type="entry name" value="ABC transporter transmembrane region"/>
    <property type="match status" value="1"/>
</dbReference>
<sequence length="623" mass="71605">MSIDSTIPKIFDPFTKSAVIFHRTFISDGIFMDYSQEAITSLIWILQTLAITSVVFSFGIFLLVRFTQWGKQFWMFAGGYLSPKRSIKPILFFLLIVAMTLLSVRISLVHSEWYKNMYTSLQEFNEHVFWQQMGLFCVIAASSVSAALVSYYLEQRFVINWIEWLNEQLVDKWMAHRTYYKTQYLSENLDNPDQRIQQDVQSYVKTTLSLSTGVIDAVTSMISYTILLWGLAGPMMVLGVEIPHMMVFLVFGYVIFTTLIAFWLGRPLISLNFINERLNANYRYSLIRIKEYAESIAFYAGEKVEKNQLYQQFNAVIHNMWVIVFRTLKFSGFNLVISQISVVFPLLIQVGRYFEKQIKLGDLMQTLQVFGQLHANLSFFRNTYDNFASYKATLDRLTGFSYAIEKVNNKSQTQIHNHPTDVIFKNLSIQNPLGHTLIKHLNITLPQGTSLLIQGKSGAGKTTLLRTIAGLWSYAEGEINYPTHNQLFLSQKPYVPQGNLMSALAYPNNPDNISHTQAVEILNKVQLGHLAEQLEKEQDWMRILSLGEQQRLAFARLILHKPAVAFLDEATASMDEGLEFSMYQLLKQELPKTTLISVGHRSTLKALHQQQLTLQDKGQWQLT</sequence>
<protein>
    <recommendedName>
        <fullName evidence="13">ABC transporter ATP-binding protein/permease</fullName>
    </recommendedName>
</protein>
<dbReference type="PANTHER" id="PTHR11384:SF59">
    <property type="entry name" value="LYSOSOMAL COBALAMIN TRANSPORTER ABCD4"/>
    <property type="match status" value="1"/>
</dbReference>
<dbReference type="PANTHER" id="PTHR11384">
    <property type="entry name" value="ATP-BINDING CASSETTE, SUB-FAMILY D MEMBER"/>
    <property type="match status" value="1"/>
</dbReference>
<dbReference type="Pfam" id="PF00005">
    <property type="entry name" value="ABC_tran"/>
    <property type="match status" value="1"/>
</dbReference>
<name>A0A158SYG5_HAEIF</name>
<dbReference type="EMBL" id="JMQP01000002">
    <property type="protein sequence ID" value="KIS35909.1"/>
    <property type="molecule type" value="Genomic_DNA"/>
</dbReference>
<dbReference type="Gene3D" id="1.20.1560.10">
    <property type="entry name" value="ABC transporter type 1, transmembrane domain"/>
    <property type="match status" value="1"/>
</dbReference>
<evidence type="ECO:0000256" key="2">
    <source>
        <dbReference type="ARBA" id="ARBA00022448"/>
    </source>
</evidence>
<feature type="domain" description="ABC transporter" evidence="9">
    <location>
        <begin position="422"/>
        <end position="622"/>
    </location>
</feature>
<dbReference type="GO" id="GO:0005886">
    <property type="term" value="C:plasma membrane"/>
    <property type="evidence" value="ECO:0007669"/>
    <property type="project" value="UniProtKB-SubCell"/>
</dbReference>
<feature type="transmembrane region" description="Helical" evidence="8">
    <location>
        <begin position="213"/>
        <end position="232"/>
    </location>
</feature>
<evidence type="ECO:0000313" key="12">
    <source>
        <dbReference type="Proteomes" id="UP000050700"/>
    </source>
</evidence>
<accession>A0A158SYG5</accession>
<feature type="transmembrane region" description="Helical" evidence="8">
    <location>
        <begin position="244"/>
        <end position="264"/>
    </location>
</feature>
<dbReference type="SMART" id="SM00382">
    <property type="entry name" value="AAA"/>
    <property type="match status" value="1"/>
</dbReference>
<dbReference type="GO" id="GO:0140359">
    <property type="term" value="F:ABC-type transporter activity"/>
    <property type="evidence" value="ECO:0007669"/>
    <property type="project" value="InterPro"/>
</dbReference>
<feature type="transmembrane region" description="Helical" evidence="8">
    <location>
        <begin position="330"/>
        <end position="348"/>
    </location>
</feature>
<dbReference type="PROSITE" id="PS00211">
    <property type="entry name" value="ABC_TRANSPORTER_1"/>
    <property type="match status" value="1"/>
</dbReference>
<evidence type="ECO:0000259" key="10">
    <source>
        <dbReference type="PROSITE" id="PS50929"/>
    </source>
</evidence>
<dbReference type="InterPro" id="IPR011527">
    <property type="entry name" value="ABC1_TM_dom"/>
</dbReference>
<dbReference type="Gene3D" id="3.40.50.300">
    <property type="entry name" value="P-loop containing nucleotide triphosphate hydrolases"/>
    <property type="match status" value="1"/>
</dbReference>
<evidence type="ECO:0000256" key="4">
    <source>
        <dbReference type="ARBA" id="ARBA00022741"/>
    </source>
</evidence>
<dbReference type="PATRIC" id="fig|727.582.peg.1399"/>
<dbReference type="PROSITE" id="PS50929">
    <property type="entry name" value="ABC_TM1F"/>
    <property type="match status" value="1"/>
</dbReference>
<evidence type="ECO:0000256" key="5">
    <source>
        <dbReference type="ARBA" id="ARBA00022840"/>
    </source>
</evidence>
<evidence type="ECO:0000256" key="1">
    <source>
        <dbReference type="ARBA" id="ARBA00004651"/>
    </source>
</evidence>
<keyword evidence="4" id="KW-0547">Nucleotide-binding</keyword>
<evidence type="ECO:0000259" key="9">
    <source>
        <dbReference type="PROSITE" id="PS50893"/>
    </source>
</evidence>
<evidence type="ECO:0000256" key="6">
    <source>
        <dbReference type="ARBA" id="ARBA00022989"/>
    </source>
</evidence>
<comment type="subcellular location">
    <subcellularLocation>
        <location evidence="1">Cell membrane</location>
        <topology evidence="1">Multi-pass membrane protein</topology>
    </subcellularLocation>
</comment>
<dbReference type="InterPro" id="IPR036640">
    <property type="entry name" value="ABC1_TM_sf"/>
</dbReference>
<dbReference type="SUPFAM" id="SSF52540">
    <property type="entry name" value="P-loop containing nucleoside triphosphate hydrolases"/>
    <property type="match status" value="1"/>
</dbReference>
<reference evidence="11 12" key="1">
    <citation type="submission" date="2014-05" db="EMBL/GenBank/DDBJ databases">
        <title>Methylome analysis of the phasevarions of Haemophilus influenzae.</title>
        <authorList>
            <person name="Atack J.M."/>
            <person name="Fox K.L."/>
            <person name="Power P.M."/>
            <person name="Clark T."/>
            <person name="Jurcisek J."/>
            <person name="Korlach J."/>
            <person name="Bakaletz L.O."/>
            <person name="Jennings M.P."/>
        </authorList>
    </citation>
    <scope>NUCLEOTIDE SEQUENCE [LARGE SCALE GENOMIC DNA]</scope>
    <source>
        <strain evidence="11 12">1209</strain>
    </source>
</reference>